<comment type="caution">
    <text evidence="2">The sequence shown here is derived from an EMBL/GenBank/DDBJ whole genome shotgun (WGS) entry which is preliminary data.</text>
</comment>
<keyword evidence="1" id="KW-0732">Signal</keyword>
<proteinExistence type="predicted"/>
<dbReference type="SUPFAM" id="SSF159501">
    <property type="entry name" value="EreA/ChaN-like"/>
    <property type="match status" value="1"/>
</dbReference>
<dbReference type="EMBL" id="JAUFQU010000001">
    <property type="protein sequence ID" value="MDN3706797.1"/>
    <property type="molecule type" value="Genomic_DNA"/>
</dbReference>
<dbReference type="RefSeq" id="WP_290362850.1">
    <property type="nucleotide sequence ID" value="NZ_JAUFQU010000001.1"/>
</dbReference>
<feature type="chain" id="PRO_5045527040" evidence="1">
    <location>
        <begin position="23"/>
        <end position="412"/>
    </location>
</feature>
<evidence type="ECO:0000256" key="1">
    <source>
        <dbReference type="SAM" id="SignalP"/>
    </source>
</evidence>
<evidence type="ECO:0000313" key="2">
    <source>
        <dbReference type="EMBL" id="MDN3706797.1"/>
    </source>
</evidence>
<sequence>MRYSFTLLLLLFCINIKAQSKAAYLKKHRQDLTDTTFVFPQTDFNIIGFGAYHGSSKTYDAELLLIKSLKQQNALDYYIPETNFSQAFFFQEYLETGNDDLLKELVLAFQTIVTQEGTIETYQHWKNIREVNRMYPNEPIKVLGFDIINEYRFPIKHILYLTRDISKWQQKEQLQELLDENKTDFSIRNESLKEQLKNFIKDYNENKLLYIDQIKDTLSFNHILKNIGYTFETTAEREKIIFDNYISLIKPYQLDRKKQFAKYGFFHIQKTREAAYPSFFTRLIEHNIYTAQNVITITGYLTKSEVLWDKVYDEQKNYKTYTVEKGYGIGDYWKEHFKGIRKLKQNRLYDLTLFRLNAENSPYKEGTDLVEVKLFLKKSNSKQLKGKNTIQFMDYALLIRNSKHQIPIEELK</sequence>
<feature type="signal peptide" evidence="1">
    <location>
        <begin position="1"/>
        <end position="22"/>
    </location>
</feature>
<gene>
    <name evidence="2" type="ORF">QW060_06580</name>
</gene>
<evidence type="ECO:0000313" key="3">
    <source>
        <dbReference type="Proteomes" id="UP001242368"/>
    </source>
</evidence>
<organism evidence="2 3">
    <name type="scientific">Paenimyroides ceti</name>
    <dbReference type="NCBI Taxonomy" id="395087"/>
    <lineage>
        <taxon>Bacteria</taxon>
        <taxon>Pseudomonadati</taxon>
        <taxon>Bacteroidota</taxon>
        <taxon>Flavobacteriia</taxon>
        <taxon>Flavobacteriales</taxon>
        <taxon>Flavobacteriaceae</taxon>
        <taxon>Paenimyroides</taxon>
    </lineage>
</organism>
<reference evidence="3" key="1">
    <citation type="journal article" date="2019" name="Int. J. Syst. Evol. Microbiol.">
        <title>The Global Catalogue of Microorganisms (GCM) 10K type strain sequencing project: providing services to taxonomists for standard genome sequencing and annotation.</title>
        <authorList>
            <consortium name="The Broad Institute Genomics Platform"/>
            <consortium name="The Broad Institute Genome Sequencing Center for Infectious Disease"/>
            <person name="Wu L."/>
            <person name="Ma J."/>
        </authorList>
    </citation>
    <scope>NUCLEOTIDE SEQUENCE [LARGE SCALE GENOMIC DNA]</scope>
    <source>
        <strain evidence="3">CECT 7184</strain>
    </source>
</reference>
<name>A0ABT8CTB0_9FLAO</name>
<protein>
    <submittedName>
        <fullName evidence="2">Uncharacterized protein</fullName>
    </submittedName>
</protein>
<dbReference type="Proteomes" id="UP001242368">
    <property type="component" value="Unassembled WGS sequence"/>
</dbReference>
<accession>A0ABT8CTB0</accession>
<keyword evidence="3" id="KW-1185">Reference proteome</keyword>